<reference evidence="2 3" key="1">
    <citation type="submission" date="2018-12" db="EMBL/GenBank/DDBJ databases">
        <title>Sequencing of bacterial isolates from soil warming experiment in Harvard Forest, Massachusetts, USA.</title>
        <authorList>
            <person name="Deangelis K."/>
        </authorList>
    </citation>
    <scope>NUCLEOTIDE SEQUENCE [LARGE SCALE GENOMIC DNA]</scope>
    <source>
        <strain evidence="2 3">EB153</strain>
    </source>
</reference>
<name>A0A3R9Q8G2_9BACT</name>
<evidence type="ECO:0000256" key="1">
    <source>
        <dbReference type="SAM" id="SignalP"/>
    </source>
</evidence>
<keyword evidence="1" id="KW-0732">Signal</keyword>
<dbReference type="Proteomes" id="UP000269669">
    <property type="component" value="Unassembled WGS sequence"/>
</dbReference>
<organism evidence="2 3">
    <name type="scientific">Edaphobacter aggregans</name>
    <dbReference type="NCBI Taxonomy" id="570835"/>
    <lineage>
        <taxon>Bacteria</taxon>
        <taxon>Pseudomonadati</taxon>
        <taxon>Acidobacteriota</taxon>
        <taxon>Terriglobia</taxon>
        <taxon>Terriglobales</taxon>
        <taxon>Acidobacteriaceae</taxon>
        <taxon>Edaphobacter</taxon>
    </lineage>
</organism>
<feature type="chain" id="PRO_5018636783" evidence="1">
    <location>
        <begin position="23"/>
        <end position="179"/>
    </location>
</feature>
<gene>
    <name evidence="2" type="ORF">EDE15_0628</name>
</gene>
<dbReference type="RefSeq" id="WP_185826991.1">
    <property type="nucleotide sequence ID" value="NZ_RSDW01000001.1"/>
</dbReference>
<accession>A0A3R9Q8G2</accession>
<proteinExistence type="predicted"/>
<dbReference type="AlphaFoldDB" id="A0A3R9Q8G2"/>
<sequence length="179" mass="19097">MKIRICLVMAMLVAPVAMVAQAPATPPVKVGLWQSTSTVTMSGIQIPPEVVARLQAMGRPVPGGPHTTVLQSCLTAEKWQKMFGDMQQQRDQKCNLSNQQTSSAGMSADIACKSSDGRSSSTGHLEVTFVSTEKATGKAHMETTMASQPKPIVMDMNFESVFQGADCKGISPDSPQVVK</sequence>
<dbReference type="EMBL" id="RSDW01000001">
    <property type="protein sequence ID" value="RSL15151.1"/>
    <property type="molecule type" value="Genomic_DNA"/>
</dbReference>
<comment type="caution">
    <text evidence="2">The sequence shown here is derived from an EMBL/GenBank/DDBJ whole genome shotgun (WGS) entry which is preliminary data.</text>
</comment>
<dbReference type="InterPro" id="IPR022061">
    <property type="entry name" value="DUF3617"/>
</dbReference>
<protein>
    <submittedName>
        <fullName evidence="2">Uncharacterized protein DUF3617</fullName>
    </submittedName>
</protein>
<dbReference type="Pfam" id="PF12276">
    <property type="entry name" value="DUF3617"/>
    <property type="match status" value="1"/>
</dbReference>
<evidence type="ECO:0000313" key="3">
    <source>
        <dbReference type="Proteomes" id="UP000269669"/>
    </source>
</evidence>
<feature type="signal peptide" evidence="1">
    <location>
        <begin position="1"/>
        <end position="22"/>
    </location>
</feature>
<evidence type="ECO:0000313" key="2">
    <source>
        <dbReference type="EMBL" id="RSL15151.1"/>
    </source>
</evidence>
<keyword evidence="3" id="KW-1185">Reference proteome</keyword>